<dbReference type="GO" id="GO:0005737">
    <property type="term" value="C:cytoplasm"/>
    <property type="evidence" value="ECO:0007669"/>
    <property type="project" value="TreeGrafter"/>
</dbReference>
<dbReference type="GO" id="GO:0044773">
    <property type="term" value="P:mitotic DNA damage checkpoint signaling"/>
    <property type="evidence" value="ECO:0007669"/>
    <property type="project" value="TreeGrafter"/>
</dbReference>
<dbReference type="InterPro" id="IPR011009">
    <property type="entry name" value="Kinase-like_dom_sf"/>
</dbReference>
<dbReference type="InterPro" id="IPR017441">
    <property type="entry name" value="Protein_kinase_ATP_BS"/>
</dbReference>
<dbReference type="PROSITE" id="PS00107">
    <property type="entry name" value="PROTEIN_KINASE_ATP"/>
    <property type="match status" value="1"/>
</dbReference>
<evidence type="ECO:0000259" key="1">
    <source>
        <dbReference type="PROSITE" id="PS50011"/>
    </source>
</evidence>
<accession>A0A6C0HL28</accession>
<dbReference type="PROSITE" id="PS50011">
    <property type="entry name" value="PROTEIN_KINASE_DOM"/>
    <property type="match status" value="1"/>
</dbReference>
<dbReference type="Gene3D" id="1.10.510.10">
    <property type="entry name" value="Transferase(Phosphotransferase) domain 1"/>
    <property type="match status" value="1"/>
</dbReference>
<feature type="domain" description="Protein kinase" evidence="1">
    <location>
        <begin position="70"/>
        <end position="420"/>
    </location>
</feature>
<dbReference type="GO" id="GO:0004674">
    <property type="term" value="F:protein serine/threonine kinase activity"/>
    <property type="evidence" value="ECO:0007669"/>
    <property type="project" value="TreeGrafter"/>
</dbReference>
<protein>
    <recommendedName>
        <fullName evidence="1">Protein kinase domain-containing protein</fullName>
    </recommendedName>
</protein>
<dbReference type="Pfam" id="PF00069">
    <property type="entry name" value="Pkinase"/>
    <property type="match status" value="1"/>
</dbReference>
<dbReference type="AlphaFoldDB" id="A0A6C0HL28"/>
<name>A0A6C0HL28_9ZZZZ</name>
<evidence type="ECO:0000313" key="2">
    <source>
        <dbReference type="EMBL" id="QHT81371.1"/>
    </source>
</evidence>
<dbReference type="GO" id="GO:0005634">
    <property type="term" value="C:nucleus"/>
    <property type="evidence" value="ECO:0007669"/>
    <property type="project" value="TreeGrafter"/>
</dbReference>
<dbReference type="InterPro" id="IPR000719">
    <property type="entry name" value="Prot_kinase_dom"/>
</dbReference>
<dbReference type="SMART" id="SM00220">
    <property type="entry name" value="S_TKc"/>
    <property type="match status" value="1"/>
</dbReference>
<organism evidence="2">
    <name type="scientific">viral metagenome</name>
    <dbReference type="NCBI Taxonomy" id="1070528"/>
    <lineage>
        <taxon>unclassified sequences</taxon>
        <taxon>metagenomes</taxon>
        <taxon>organismal metagenomes</taxon>
    </lineage>
</organism>
<dbReference type="PANTHER" id="PTHR44167">
    <property type="entry name" value="OVARIAN-SPECIFIC SERINE/THREONINE-PROTEIN KINASE LOK-RELATED"/>
    <property type="match status" value="1"/>
</dbReference>
<dbReference type="GO" id="GO:0005524">
    <property type="term" value="F:ATP binding"/>
    <property type="evidence" value="ECO:0007669"/>
    <property type="project" value="InterPro"/>
</dbReference>
<dbReference type="Gene3D" id="3.30.200.20">
    <property type="entry name" value="Phosphorylase Kinase, domain 1"/>
    <property type="match status" value="1"/>
</dbReference>
<reference evidence="2" key="1">
    <citation type="journal article" date="2020" name="Nature">
        <title>Giant virus diversity and host interactions through global metagenomics.</title>
        <authorList>
            <person name="Schulz F."/>
            <person name="Roux S."/>
            <person name="Paez-Espino D."/>
            <person name="Jungbluth S."/>
            <person name="Walsh D.A."/>
            <person name="Denef V.J."/>
            <person name="McMahon K.D."/>
            <person name="Konstantinidis K.T."/>
            <person name="Eloe-Fadrosh E.A."/>
            <person name="Kyrpides N.C."/>
            <person name="Woyke T."/>
        </authorList>
    </citation>
    <scope>NUCLEOTIDE SEQUENCE</scope>
    <source>
        <strain evidence="2">GVMAG-M-3300023184-13</strain>
    </source>
</reference>
<dbReference type="PANTHER" id="PTHR44167:SF24">
    <property type="entry name" value="SERINE_THREONINE-PROTEIN KINASE CHK2"/>
    <property type="match status" value="1"/>
</dbReference>
<dbReference type="SUPFAM" id="SSF56112">
    <property type="entry name" value="Protein kinase-like (PK-like)"/>
    <property type="match status" value="1"/>
</dbReference>
<dbReference type="EMBL" id="MN739981">
    <property type="protein sequence ID" value="QHT81371.1"/>
    <property type="molecule type" value="Genomic_DNA"/>
</dbReference>
<sequence>MSQKHNTININKISSALLTARLASAKQLDVNTLLTENIKSTQNPNNTQTINDSDTYEINQIVNNNISSKYHITKYLGKGVNGRLYLAKDSKGRLYICKKITVNTQNNNNKQIEFELNILNYLSNNHATSEYINPCLEHKIIGNQIFTIFPVFNGYSLSNMQNYLAKLNPTDYYKIVFYLVKNILQGMATIHGSNIAHQNINANSILVSSESRNQTGIQYDLPIKFTDFGLGCGHSGSSDGIDGIDGIDGNANSANSFDKFDKFASFAKFTKVKSDNYLNKCTGSQLPLTITPKLLSTLDSSGYLKLSKKWDVFCLGCELVKLLLPNVTIPTENGYNENVRSIIQALMKQYFQLTPSKNTETRPKLYANVVGVENDELKADIGAYLDIIIKNMITKSEARDKCQYVLDKLIVYEKYKDEAF</sequence>
<proteinExistence type="predicted"/>